<sequence>MSDPLDPAYPTDPRERRRAELIAGALADDLDESERAEFVRLRATDPTVDDELAQLGGIAEELAASGWDASAPSAGLRDRVLGIGSEAPGNPVVALPRRRPWLAVAAAAACVAIGAGGVLTTQALTDRTPTGAPGALGVVEPIEFTGQTSGVAIDAALVAHTWGTETQLTIDGLPAAETFDVVLVTTDGDVLSSGSFLGSTVEIECEMNAAVLRESVAGVQIQDDAGHVVAKAAVPLVG</sequence>
<comment type="caution">
    <text evidence="1">The sequence shown here is derived from an EMBL/GenBank/DDBJ whole genome shotgun (WGS) entry which is preliminary data.</text>
</comment>
<dbReference type="AlphaFoldDB" id="A0A841ARC2"/>
<dbReference type="Proteomes" id="UP000536685">
    <property type="component" value="Unassembled WGS sequence"/>
</dbReference>
<dbReference type="EMBL" id="JACHMJ010000001">
    <property type="protein sequence ID" value="MBB5844133.1"/>
    <property type="molecule type" value="Genomic_DNA"/>
</dbReference>
<dbReference type="RefSeq" id="WP_184238001.1">
    <property type="nucleotide sequence ID" value="NZ_JACHMJ010000001.1"/>
</dbReference>
<organism evidence="1 2">
    <name type="scientific">Conyzicola lurida</name>
    <dbReference type="NCBI Taxonomy" id="1172621"/>
    <lineage>
        <taxon>Bacteria</taxon>
        <taxon>Bacillati</taxon>
        <taxon>Actinomycetota</taxon>
        <taxon>Actinomycetes</taxon>
        <taxon>Micrococcales</taxon>
        <taxon>Microbacteriaceae</taxon>
        <taxon>Conyzicola</taxon>
    </lineage>
</organism>
<evidence type="ECO:0008006" key="3">
    <source>
        <dbReference type="Google" id="ProtNLM"/>
    </source>
</evidence>
<keyword evidence="2" id="KW-1185">Reference proteome</keyword>
<evidence type="ECO:0000313" key="2">
    <source>
        <dbReference type="Proteomes" id="UP000536685"/>
    </source>
</evidence>
<proteinExistence type="predicted"/>
<accession>A0A841ARC2</accession>
<evidence type="ECO:0000313" key="1">
    <source>
        <dbReference type="EMBL" id="MBB5844133.1"/>
    </source>
</evidence>
<name>A0A841ARC2_9MICO</name>
<reference evidence="1 2" key="1">
    <citation type="submission" date="2020-08" db="EMBL/GenBank/DDBJ databases">
        <title>Sequencing the genomes of 1000 actinobacteria strains.</title>
        <authorList>
            <person name="Klenk H.-P."/>
        </authorList>
    </citation>
    <scope>NUCLEOTIDE SEQUENCE [LARGE SCALE GENOMIC DNA]</scope>
    <source>
        <strain evidence="1 2">DSM 105784</strain>
    </source>
</reference>
<protein>
    <recommendedName>
        <fullName evidence="3">Anti-sigma factor</fullName>
    </recommendedName>
</protein>
<gene>
    <name evidence="1" type="ORF">HD599_002456</name>
</gene>